<feature type="compositionally biased region" description="Low complexity" evidence="1">
    <location>
        <begin position="634"/>
        <end position="644"/>
    </location>
</feature>
<keyword evidence="4" id="KW-1185">Reference proteome</keyword>
<dbReference type="InterPro" id="IPR041588">
    <property type="entry name" value="Integrase_H2C2"/>
</dbReference>
<evidence type="ECO:0000259" key="2">
    <source>
        <dbReference type="Pfam" id="PF17921"/>
    </source>
</evidence>
<evidence type="ECO:0000313" key="3">
    <source>
        <dbReference type="EMBL" id="KAI9266552.1"/>
    </source>
</evidence>
<evidence type="ECO:0000256" key="1">
    <source>
        <dbReference type="SAM" id="MobiDB-lite"/>
    </source>
</evidence>
<accession>A0AAD5KBW5</accession>
<feature type="compositionally biased region" description="Polar residues" evidence="1">
    <location>
        <begin position="94"/>
        <end position="106"/>
    </location>
</feature>
<feature type="domain" description="Integrase zinc-binding" evidence="2">
    <location>
        <begin position="225"/>
        <end position="275"/>
    </location>
</feature>
<proteinExistence type="predicted"/>
<comment type="caution">
    <text evidence="3">The sequence shown here is derived from an EMBL/GenBank/DDBJ whole genome shotgun (WGS) entry which is preliminary data.</text>
</comment>
<reference evidence="3" key="2">
    <citation type="submission" date="2023-02" db="EMBL/GenBank/DDBJ databases">
        <authorList>
            <consortium name="DOE Joint Genome Institute"/>
            <person name="Mondo S.J."/>
            <person name="Chang Y."/>
            <person name="Wang Y."/>
            <person name="Ahrendt S."/>
            <person name="Andreopoulos W."/>
            <person name="Barry K."/>
            <person name="Beard J."/>
            <person name="Benny G.L."/>
            <person name="Blankenship S."/>
            <person name="Bonito G."/>
            <person name="Cuomo C."/>
            <person name="Desiro A."/>
            <person name="Gervers K.A."/>
            <person name="Hundley H."/>
            <person name="Kuo A."/>
            <person name="LaButti K."/>
            <person name="Lang B.F."/>
            <person name="Lipzen A."/>
            <person name="O'Donnell K."/>
            <person name="Pangilinan J."/>
            <person name="Reynolds N."/>
            <person name="Sandor L."/>
            <person name="Smith M.W."/>
            <person name="Tsang A."/>
            <person name="Grigoriev I.V."/>
            <person name="Stajich J.E."/>
            <person name="Spatafora J.W."/>
        </authorList>
    </citation>
    <scope>NUCLEOTIDE SEQUENCE</scope>
    <source>
        <strain evidence="3">RSA 2281</strain>
    </source>
</reference>
<evidence type="ECO:0000313" key="4">
    <source>
        <dbReference type="Proteomes" id="UP001209540"/>
    </source>
</evidence>
<feature type="compositionally biased region" description="Polar residues" evidence="1">
    <location>
        <begin position="495"/>
        <end position="519"/>
    </location>
</feature>
<dbReference type="Gene3D" id="1.10.340.70">
    <property type="match status" value="1"/>
</dbReference>
<dbReference type="Proteomes" id="UP001209540">
    <property type="component" value="Unassembled WGS sequence"/>
</dbReference>
<feature type="region of interest" description="Disordered" evidence="1">
    <location>
        <begin position="23"/>
        <end position="118"/>
    </location>
</feature>
<gene>
    <name evidence="3" type="ORF">BDA99DRAFT_603910</name>
</gene>
<feature type="region of interest" description="Disordered" evidence="1">
    <location>
        <begin position="494"/>
        <end position="525"/>
    </location>
</feature>
<dbReference type="Pfam" id="PF17921">
    <property type="entry name" value="Integrase_H2C2"/>
    <property type="match status" value="1"/>
</dbReference>
<protein>
    <recommendedName>
        <fullName evidence="2">Integrase zinc-binding domain-containing protein</fullName>
    </recommendedName>
</protein>
<feature type="region of interest" description="Disordered" evidence="1">
    <location>
        <begin position="279"/>
        <end position="350"/>
    </location>
</feature>
<feature type="compositionally biased region" description="Low complexity" evidence="1">
    <location>
        <begin position="576"/>
        <end position="621"/>
    </location>
</feature>
<organism evidence="3 4">
    <name type="scientific">Phascolomyces articulosus</name>
    <dbReference type="NCBI Taxonomy" id="60185"/>
    <lineage>
        <taxon>Eukaryota</taxon>
        <taxon>Fungi</taxon>
        <taxon>Fungi incertae sedis</taxon>
        <taxon>Mucoromycota</taxon>
        <taxon>Mucoromycotina</taxon>
        <taxon>Mucoromycetes</taxon>
        <taxon>Mucorales</taxon>
        <taxon>Lichtheimiaceae</taxon>
        <taxon>Phascolomyces</taxon>
    </lineage>
</organism>
<feature type="compositionally biased region" description="Polar residues" evidence="1">
    <location>
        <begin position="295"/>
        <end position="308"/>
    </location>
</feature>
<name>A0AAD5KBW5_9FUNG</name>
<reference evidence="3" key="1">
    <citation type="journal article" date="2022" name="IScience">
        <title>Evolution of zygomycete secretomes and the origins of terrestrial fungal ecologies.</title>
        <authorList>
            <person name="Chang Y."/>
            <person name="Wang Y."/>
            <person name="Mondo S."/>
            <person name="Ahrendt S."/>
            <person name="Andreopoulos W."/>
            <person name="Barry K."/>
            <person name="Beard J."/>
            <person name="Benny G.L."/>
            <person name="Blankenship S."/>
            <person name="Bonito G."/>
            <person name="Cuomo C."/>
            <person name="Desiro A."/>
            <person name="Gervers K.A."/>
            <person name="Hundley H."/>
            <person name="Kuo A."/>
            <person name="LaButti K."/>
            <person name="Lang B.F."/>
            <person name="Lipzen A."/>
            <person name="O'Donnell K."/>
            <person name="Pangilinan J."/>
            <person name="Reynolds N."/>
            <person name="Sandor L."/>
            <person name="Smith M.E."/>
            <person name="Tsang A."/>
            <person name="Grigoriev I.V."/>
            <person name="Stajich J.E."/>
            <person name="Spatafora J.W."/>
        </authorList>
    </citation>
    <scope>NUCLEOTIDE SEQUENCE</scope>
    <source>
        <strain evidence="3">RSA 2281</strain>
    </source>
</reference>
<dbReference type="EMBL" id="JAIXMP010000010">
    <property type="protein sequence ID" value="KAI9266552.1"/>
    <property type="molecule type" value="Genomic_DNA"/>
</dbReference>
<sequence length="659" mass="73090">MMQIEQQHHQHHYQQQQPLRQEYHGTNGTLPPPPNYYYLQGNNSSSSTGHHSDALATSSNMYSMQQEEQQHPHHHYRMNHEQPQHQNAADLAFSGSTGPVPMTNTIYHHDESHNTNTNSQHLMDENMAVATGNLAAERDQFPSNEEFESIVQGYLDNLSSKKRDKALIDRHRYSLIIRVLKDPRNTAISTAQFRFWVKKMFQLVTLYSGIEVVCHDNKPVAMREEIYAILVRAHKEATHGGRDKTSALVRRRYSWIPKELIARFVRHCPYCISRRNGSSSPPLGLLPRTPPDYTLQPSTSARGNNCSTQPPPMTNLSYIPMELKSASSEDDDLSSTNKNDHVWPNSDRNQQQQHYFTSPTQHPIGTTVSPVSTPVSGSVSVDFGITSTTATSSAIPTAAAQQQQQQQQVSSCSGIPPVSFETPSTLYHHPTLLSQCDITSLGYSTTAATTTTTEASDVSVNEHVNHPPSYNTMCYATSTSTTDDSENVLPIATTAPPQQQDQRQRSNMNTTPSDNTMATGSYYYAPSQPQKQQNELIFNTTTLTSNDSSSNITALQRPRVSRDTTGMIYYPLYSLSSPSPSSSFSSSSSSSASSTSSPISPTKSTATTPPFTTTTTTTSSSLNNYSQSMYMQHPPSSSTTSSSPEAIEFINQTHHQRQF</sequence>
<feature type="compositionally biased region" description="Polar residues" evidence="1">
    <location>
        <begin position="55"/>
        <end position="64"/>
    </location>
</feature>
<dbReference type="AlphaFoldDB" id="A0AAD5KBW5"/>
<feature type="region of interest" description="Disordered" evidence="1">
    <location>
        <begin position="576"/>
        <end position="659"/>
    </location>
</feature>